<dbReference type="InterPro" id="IPR020845">
    <property type="entry name" value="AMP-binding_CS"/>
</dbReference>
<feature type="domain" description="AMP-binding enzyme C-terminal" evidence="7">
    <location>
        <begin position="417"/>
        <end position="492"/>
    </location>
</feature>
<gene>
    <name evidence="8" type="ORF">DI569_15785</name>
</gene>
<accession>A0A2W5MRM6</accession>
<organism evidence="8 9">
    <name type="scientific">Sphingopyxis macrogoltabida</name>
    <name type="common">Sphingomonas macrogoltabidus</name>
    <dbReference type="NCBI Taxonomy" id="33050"/>
    <lineage>
        <taxon>Bacteria</taxon>
        <taxon>Pseudomonadati</taxon>
        <taxon>Pseudomonadota</taxon>
        <taxon>Alphaproteobacteria</taxon>
        <taxon>Sphingomonadales</taxon>
        <taxon>Sphingomonadaceae</taxon>
        <taxon>Sphingopyxis</taxon>
    </lineage>
</organism>
<dbReference type="PANTHER" id="PTHR43201">
    <property type="entry name" value="ACYL-COA SYNTHETASE"/>
    <property type="match status" value="1"/>
</dbReference>
<sequence>MTLTQHLHRHAQCRPSEYATIDADRRRTWSEVHERISRFAAALASLGIKRGDRVALLAQNSDHYFDYFYATWWLGAVVNPVNIRWSTGEIAYSLDDSLTELLFVDRNFEHLIPEILEKSTSLRMVRSIDAAEHEEWIASYEPVPDQRPTSDDMAAILYTGGTTGFPKGVMLSHRNMLASALGVMAMPGCQTTGCYMHVPPLFHIGALAGLVLAMVSGSTNVFLKAFDPVSVMETVMRERVTEIFLVPTMIRMLLDHPQFGDFDLSCLRKIRYGASTIDDALLERALGIFPGVSFVQAYGMTELSPVATILAPEDHIGEARARGKTSTAGRATSAVEVRIIGPDAEELPRGEVGEIVVRGDTVMMGYWGKPEATAEAIRNGWMHTGDLGTMDTEGYVVIVDRLKDLIITGGENVYSAEVENALSSHPSVSSVAVIALPDDRWGERVHAVVIPKGPVAPEAEDLQAHVRAQIAGYKVPKTFSFVDTLPLSAAGKVLKNILRERFLETAKQ</sequence>
<name>A0A2W5MRM6_SPHMC</name>
<evidence type="ECO:0000259" key="7">
    <source>
        <dbReference type="Pfam" id="PF13193"/>
    </source>
</evidence>
<evidence type="ECO:0000313" key="9">
    <source>
        <dbReference type="Proteomes" id="UP000248597"/>
    </source>
</evidence>
<evidence type="ECO:0000256" key="2">
    <source>
        <dbReference type="ARBA" id="ARBA00022598"/>
    </source>
</evidence>
<reference evidence="8 9" key="1">
    <citation type="submission" date="2017-08" db="EMBL/GenBank/DDBJ databases">
        <title>Infants hospitalized years apart are colonized by the same room-sourced microbial strains.</title>
        <authorList>
            <person name="Brooks B."/>
            <person name="Olm M.R."/>
            <person name="Firek B.A."/>
            <person name="Baker R."/>
            <person name="Thomas B.C."/>
            <person name="Morowitz M.J."/>
            <person name="Banfield J.F."/>
        </authorList>
    </citation>
    <scope>NUCLEOTIDE SEQUENCE [LARGE SCALE GENOMIC DNA]</scope>
    <source>
        <strain evidence="8">S2_005_003_R2_47</strain>
    </source>
</reference>
<protein>
    <recommendedName>
        <fullName evidence="5">3-methylmercaptopropionyl-CoA ligase</fullName>
        <ecNumber evidence="4">6.2.1.44</ecNumber>
    </recommendedName>
</protein>
<dbReference type="GO" id="GO:0006631">
    <property type="term" value="P:fatty acid metabolic process"/>
    <property type="evidence" value="ECO:0007669"/>
    <property type="project" value="TreeGrafter"/>
</dbReference>
<evidence type="ECO:0000256" key="3">
    <source>
        <dbReference type="ARBA" id="ARBA00051915"/>
    </source>
</evidence>
<comment type="caution">
    <text evidence="8">The sequence shown here is derived from an EMBL/GenBank/DDBJ whole genome shotgun (WGS) entry which is preliminary data.</text>
</comment>
<dbReference type="FunFam" id="3.30.300.30:FF:000008">
    <property type="entry name" value="2,3-dihydroxybenzoate-AMP ligase"/>
    <property type="match status" value="1"/>
</dbReference>
<dbReference type="EMBL" id="QFPJ01000064">
    <property type="protein sequence ID" value="PZQ20383.1"/>
    <property type="molecule type" value="Genomic_DNA"/>
</dbReference>
<dbReference type="NCBIfam" id="NF004837">
    <property type="entry name" value="PRK06187.1"/>
    <property type="match status" value="1"/>
</dbReference>
<dbReference type="AlphaFoldDB" id="A0A2W5MRM6"/>
<dbReference type="EC" id="6.2.1.44" evidence="4"/>
<comment type="catalytic activity">
    <reaction evidence="3">
        <text>3-(methylsulfanyl)propanoate + ATP + CoA = 3-(methylsulfanyl)propanoyl-CoA + AMP + diphosphate</text>
        <dbReference type="Rhea" id="RHEA:43052"/>
        <dbReference type="ChEBI" id="CHEBI:30616"/>
        <dbReference type="ChEBI" id="CHEBI:33019"/>
        <dbReference type="ChEBI" id="CHEBI:49016"/>
        <dbReference type="ChEBI" id="CHEBI:57287"/>
        <dbReference type="ChEBI" id="CHEBI:82815"/>
        <dbReference type="ChEBI" id="CHEBI:456215"/>
        <dbReference type="EC" id="6.2.1.44"/>
    </reaction>
    <physiologicalReaction direction="left-to-right" evidence="3">
        <dbReference type="Rhea" id="RHEA:43053"/>
    </physiologicalReaction>
</comment>
<dbReference type="SUPFAM" id="SSF56801">
    <property type="entry name" value="Acetyl-CoA synthetase-like"/>
    <property type="match status" value="1"/>
</dbReference>
<dbReference type="Pfam" id="PF13193">
    <property type="entry name" value="AMP-binding_C"/>
    <property type="match status" value="1"/>
</dbReference>
<dbReference type="InterPro" id="IPR042099">
    <property type="entry name" value="ANL_N_sf"/>
</dbReference>
<dbReference type="Gene3D" id="3.40.50.12780">
    <property type="entry name" value="N-terminal domain of ligase-like"/>
    <property type="match status" value="1"/>
</dbReference>
<feature type="domain" description="AMP-dependent synthetase/ligase" evidence="6">
    <location>
        <begin position="8"/>
        <end position="367"/>
    </location>
</feature>
<evidence type="ECO:0000256" key="1">
    <source>
        <dbReference type="ARBA" id="ARBA00006432"/>
    </source>
</evidence>
<evidence type="ECO:0000313" key="8">
    <source>
        <dbReference type="EMBL" id="PZQ20383.1"/>
    </source>
</evidence>
<keyword evidence="2 8" id="KW-0436">Ligase</keyword>
<dbReference type="PANTHER" id="PTHR43201:SF5">
    <property type="entry name" value="MEDIUM-CHAIN ACYL-COA LIGASE ACSF2, MITOCHONDRIAL"/>
    <property type="match status" value="1"/>
</dbReference>
<evidence type="ECO:0000259" key="6">
    <source>
        <dbReference type="Pfam" id="PF00501"/>
    </source>
</evidence>
<evidence type="ECO:0000256" key="5">
    <source>
        <dbReference type="ARBA" id="ARBA00067668"/>
    </source>
</evidence>
<proteinExistence type="inferred from homology"/>
<dbReference type="Pfam" id="PF00501">
    <property type="entry name" value="AMP-binding"/>
    <property type="match status" value="1"/>
</dbReference>
<dbReference type="CDD" id="cd17631">
    <property type="entry name" value="FACL_FadD13-like"/>
    <property type="match status" value="1"/>
</dbReference>
<dbReference type="GO" id="GO:0031956">
    <property type="term" value="F:medium-chain fatty acid-CoA ligase activity"/>
    <property type="evidence" value="ECO:0007669"/>
    <property type="project" value="TreeGrafter"/>
</dbReference>
<dbReference type="Gene3D" id="3.30.300.30">
    <property type="match status" value="1"/>
</dbReference>
<dbReference type="PROSITE" id="PS00455">
    <property type="entry name" value="AMP_BINDING"/>
    <property type="match status" value="1"/>
</dbReference>
<dbReference type="InterPro" id="IPR000873">
    <property type="entry name" value="AMP-dep_synth/lig_dom"/>
</dbReference>
<dbReference type="Proteomes" id="UP000248597">
    <property type="component" value="Unassembled WGS sequence"/>
</dbReference>
<comment type="similarity">
    <text evidence="1">Belongs to the ATP-dependent AMP-binding enzyme family.</text>
</comment>
<dbReference type="InterPro" id="IPR045851">
    <property type="entry name" value="AMP-bd_C_sf"/>
</dbReference>
<evidence type="ECO:0000256" key="4">
    <source>
        <dbReference type="ARBA" id="ARBA00066616"/>
    </source>
</evidence>
<dbReference type="InterPro" id="IPR025110">
    <property type="entry name" value="AMP-bd_C"/>
</dbReference>